<keyword evidence="2" id="KW-1185">Reference proteome</keyword>
<protein>
    <submittedName>
        <fullName evidence="1">Uncharacterized protein</fullName>
    </submittedName>
</protein>
<gene>
    <name evidence="1" type="ORF">K1T71_001649</name>
</gene>
<evidence type="ECO:0000313" key="2">
    <source>
        <dbReference type="Proteomes" id="UP000824533"/>
    </source>
</evidence>
<dbReference type="EMBL" id="CM034389">
    <property type="protein sequence ID" value="KAJ0182280.1"/>
    <property type="molecule type" value="Genomic_DNA"/>
</dbReference>
<reference evidence="1 2" key="1">
    <citation type="journal article" date="2021" name="Front. Genet.">
        <title>Chromosome-Level Genome Assembly Reveals Significant Gene Expansion in the Toll and IMD Signaling Pathways of Dendrolimus kikuchii.</title>
        <authorList>
            <person name="Zhou J."/>
            <person name="Wu P."/>
            <person name="Xiong Z."/>
            <person name="Liu N."/>
            <person name="Zhao N."/>
            <person name="Ji M."/>
            <person name="Qiu Y."/>
            <person name="Yang B."/>
        </authorList>
    </citation>
    <scope>NUCLEOTIDE SEQUENCE [LARGE SCALE GENOMIC DNA]</scope>
    <source>
        <strain evidence="1">Ann1</strain>
    </source>
</reference>
<accession>A0ACC1DEI6</accession>
<sequence length="257" mass="27061">MADPEHRPPRGASAARKRSRIRSRGPYPDDPGADESANKIYMARRSRSTVALYGRGAARAASLGAVTRARSRNESAGDTSDAASDIGATPEATLQVSAPAGAKGAAIIKAATDGALKKAATDGAFKKATTSTVRLQNASAATADVALDKSVATATYLQDDSVEVTTAAEMDTDVPTPSFPLTGTRTEELLARADALRAEADRQYNARKKKDNAASEPMSTDLGDPRESDYGKLFSLKSSNTYCHPWLRNKLDPDGAE</sequence>
<proteinExistence type="predicted"/>
<evidence type="ECO:0000313" key="1">
    <source>
        <dbReference type="EMBL" id="KAJ0182280.1"/>
    </source>
</evidence>
<dbReference type="Proteomes" id="UP000824533">
    <property type="component" value="Linkage Group LG03"/>
</dbReference>
<comment type="caution">
    <text evidence="1">The sequence shown here is derived from an EMBL/GenBank/DDBJ whole genome shotgun (WGS) entry which is preliminary data.</text>
</comment>
<name>A0ACC1DEI6_9NEOP</name>
<organism evidence="1 2">
    <name type="scientific">Dendrolimus kikuchii</name>
    <dbReference type="NCBI Taxonomy" id="765133"/>
    <lineage>
        <taxon>Eukaryota</taxon>
        <taxon>Metazoa</taxon>
        <taxon>Ecdysozoa</taxon>
        <taxon>Arthropoda</taxon>
        <taxon>Hexapoda</taxon>
        <taxon>Insecta</taxon>
        <taxon>Pterygota</taxon>
        <taxon>Neoptera</taxon>
        <taxon>Endopterygota</taxon>
        <taxon>Lepidoptera</taxon>
        <taxon>Glossata</taxon>
        <taxon>Ditrysia</taxon>
        <taxon>Bombycoidea</taxon>
        <taxon>Lasiocampidae</taxon>
        <taxon>Dendrolimus</taxon>
    </lineage>
</organism>